<dbReference type="PROSITE" id="PS51201">
    <property type="entry name" value="RCK_N"/>
    <property type="match status" value="1"/>
</dbReference>
<feature type="transmembrane region" description="Helical" evidence="9">
    <location>
        <begin position="73"/>
        <end position="101"/>
    </location>
</feature>
<dbReference type="SUPFAM" id="SSF81324">
    <property type="entry name" value="Voltage-gated potassium channels"/>
    <property type="match status" value="1"/>
</dbReference>
<dbReference type="RefSeq" id="WP_095044675.1">
    <property type="nucleotide sequence ID" value="NZ_LN890655.1"/>
</dbReference>
<evidence type="ECO:0000259" key="10">
    <source>
        <dbReference type="PROSITE" id="PS51201"/>
    </source>
</evidence>
<evidence type="ECO:0000256" key="2">
    <source>
        <dbReference type="ARBA" id="ARBA00022448"/>
    </source>
</evidence>
<dbReference type="InterPro" id="IPR036721">
    <property type="entry name" value="RCK_C_sf"/>
</dbReference>
<keyword evidence="6 9" id="KW-0472">Membrane</keyword>
<dbReference type="InterPro" id="IPR006037">
    <property type="entry name" value="RCK_C"/>
</dbReference>
<keyword evidence="7" id="KW-0407">Ion channel</keyword>
<gene>
    <name evidence="12" type="ORF">CFX0092_A3587</name>
</gene>
<proteinExistence type="predicted"/>
<dbReference type="PANTHER" id="PTHR43833:SF9">
    <property type="entry name" value="POTASSIUM CHANNEL PROTEIN YUGO-RELATED"/>
    <property type="match status" value="1"/>
</dbReference>
<evidence type="ECO:0000256" key="4">
    <source>
        <dbReference type="ARBA" id="ARBA00022989"/>
    </source>
</evidence>
<accession>A0A160T8I0</accession>
<dbReference type="SUPFAM" id="SSF116726">
    <property type="entry name" value="TrkA C-terminal domain-like"/>
    <property type="match status" value="1"/>
</dbReference>
<dbReference type="SUPFAM" id="SSF51735">
    <property type="entry name" value="NAD(P)-binding Rossmann-fold domains"/>
    <property type="match status" value="1"/>
</dbReference>
<evidence type="ECO:0000256" key="1">
    <source>
        <dbReference type="ARBA" id="ARBA00004651"/>
    </source>
</evidence>
<name>A0A160T8I0_9CHLR</name>
<evidence type="ECO:0000313" key="12">
    <source>
        <dbReference type="EMBL" id="CUS05465.2"/>
    </source>
</evidence>
<dbReference type="InterPro" id="IPR013099">
    <property type="entry name" value="K_chnl_dom"/>
</dbReference>
<evidence type="ECO:0000256" key="7">
    <source>
        <dbReference type="ARBA" id="ARBA00023303"/>
    </source>
</evidence>
<protein>
    <submittedName>
        <fullName evidence="12">Potassium uptake protein, TrkA family</fullName>
    </submittedName>
</protein>
<dbReference type="InterPro" id="IPR003148">
    <property type="entry name" value="RCK_N"/>
</dbReference>
<dbReference type="PROSITE" id="PS51202">
    <property type="entry name" value="RCK_C"/>
    <property type="match status" value="1"/>
</dbReference>
<dbReference type="Pfam" id="PF07885">
    <property type="entry name" value="Ion_trans_2"/>
    <property type="match status" value="1"/>
</dbReference>
<feature type="region of interest" description="Disordered" evidence="8">
    <location>
        <begin position="334"/>
        <end position="361"/>
    </location>
</feature>
<keyword evidence="13" id="KW-1185">Reference proteome</keyword>
<dbReference type="Gene3D" id="1.10.287.70">
    <property type="match status" value="1"/>
</dbReference>
<dbReference type="Gene3D" id="3.30.70.1450">
    <property type="entry name" value="Regulator of K+ conductance, C-terminal domain"/>
    <property type="match status" value="1"/>
</dbReference>
<comment type="subcellular location">
    <subcellularLocation>
        <location evidence="1">Cell membrane</location>
        <topology evidence="1">Multi-pass membrane protein</topology>
    </subcellularLocation>
</comment>
<evidence type="ECO:0000256" key="9">
    <source>
        <dbReference type="SAM" id="Phobius"/>
    </source>
</evidence>
<evidence type="ECO:0000256" key="8">
    <source>
        <dbReference type="SAM" id="MobiDB-lite"/>
    </source>
</evidence>
<evidence type="ECO:0000256" key="6">
    <source>
        <dbReference type="ARBA" id="ARBA00023136"/>
    </source>
</evidence>
<feature type="domain" description="RCK N-terminal" evidence="10">
    <location>
        <begin position="118"/>
        <end position="235"/>
    </location>
</feature>
<dbReference type="GO" id="GO:0005886">
    <property type="term" value="C:plasma membrane"/>
    <property type="evidence" value="ECO:0007669"/>
    <property type="project" value="UniProtKB-SubCell"/>
</dbReference>
<dbReference type="Pfam" id="PF02254">
    <property type="entry name" value="TrkA_N"/>
    <property type="match status" value="1"/>
</dbReference>
<dbReference type="OrthoDB" id="9776294at2"/>
<feature type="domain" description="RCK C-terminal" evidence="11">
    <location>
        <begin position="257"/>
        <end position="343"/>
    </location>
</feature>
<keyword evidence="5" id="KW-0406">Ion transport</keyword>
<feature type="compositionally biased region" description="Polar residues" evidence="8">
    <location>
        <begin position="334"/>
        <end position="355"/>
    </location>
</feature>
<evidence type="ECO:0000256" key="5">
    <source>
        <dbReference type="ARBA" id="ARBA00023065"/>
    </source>
</evidence>
<dbReference type="InterPro" id="IPR003280">
    <property type="entry name" value="2pore_dom_K_chnl"/>
</dbReference>
<evidence type="ECO:0000256" key="3">
    <source>
        <dbReference type="ARBA" id="ARBA00022692"/>
    </source>
</evidence>
<feature type="transmembrane region" description="Helical" evidence="9">
    <location>
        <begin position="20"/>
        <end position="40"/>
    </location>
</feature>
<dbReference type="InterPro" id="IPR036291">
    <property type="entry name" value="NAD(P)-bd_dom_sf"/>
</dbReference>
<dbReference type="GO" id="GO:0005267">
    <property type="term" value="F:potassium channel activity"/>
    <property type="evidence" value="ECO:0007669"/>
    <property type="project" value="InterPro"/>
</dbReference>
<dbReference type="PRINTS" id="PR01333">
    <property type="entry name" value="2POREKCHANEL"/>
</dbReference>
<keyword evidence="4 9" id="KW-1133">Transmembrane helix</keyword>
<dbReference type="Pfam" id="PF02080">
    <property type="entry name" value="TrkA_C"/>
    <property type="match status" value="1"/>
</dbReference>
<organism evidence="12 13">
    <name type="scientific">Candidatus Promineifilum breve</name>
    <dbReference type="NCBI Taxonomy" id="1806508"/>
    <lineage>
        <taxon>Bacteria</taxon>
        <taxon>Bacillati</taxon>
        <taxon>Chloroflexota</taxon>
        <taxon>Ardenticatenia</taxon>
        <taxon>Candidatus Promineifilales</taxon>
        <taxon>Candidatus Promineifilaceae</taxon>
        <taxon>Candidatus Promineifilum</taxon>
    </lineage>
</organism>
<dbReference type="Gene3D" id="3.40.50.720">
    <property type="entry name" value="NAD(P)-binding Rossmann-like Domain"/>
    <property type="match status" value="1"/>
</dbReference>
<reference evidence="12" key="1">
    <citation type="submission" date="2016-01" db="EMBL/GenBank/DDBJ databases">
        <authorList>
            <person name="Mcilroy J.S."/>
            <person name="Karst M S."/>
            <person name="Albertsen M."/>
        </authorList>
    </citation>
    <scope>NUCLEOTIDE SEQUENCE</scope>
    <source>
        <strain evidence="12">Cfx-K</strain>
    </source>
</reference>
<dbReference type="AlphaFoldDB" id="A0A160T8I0"/>
<keyword evidence="2" id="KW-0813">Transport</keyword>
<sequence length="361" mass="39454">MWQDRISEVRLVLTSQGRVVRLVLFIASIFVAGTVGYMVLEQYTPLEAFYMTAITLTTTGFGEVRPLSDVGRIFTIFLLFLGVGVLAFVLSTTVDFLMGSFSGQLTRRRMQRTIDQLSGHIIVCGYGRVGASSAAALHQSGYDIVVIEKDHALMNAAGENDLLVLEGDATSDDTLREAGIERAGGLLVCTGDDAVNLFVVLSARSLNANLFIISRSANQENERKMRQAGANRIVSPHRIGGQHMANIIIRPHVTDFFDVVTLDNGQELWLEEFVLANDSPLCGRTIGEADVRRQTGVTIVAIVRRDAGSTITPKAATTLESGDQLIVLGTRDQLTNLEDATNPTDGETPRTTTMRRQLRRP</sequence>
<dbReference type="Proteomes" id="UP000215027">
    <property type="component" value="Chromosome I"/>
</dbReference>
<evidence type="ECO:0000259" key="11">
    <source>
        <dbReference type="PROSITE" id="PS51202"/>
    </source>
</evidence>
<dbReference type="EMBL" id="LN890655">
    <property type="protein sequence ID" value="CUS05465.2"/>
    <property type="molecule type" value="Genomic_DNA"/>
</dbReference>
<dbReference type="PANTHER" id="PTHR43833">
    <property type="entry name" value="POTASSIUM CHANNEL PROTEIN 2-RELATED-RELATED"/>
    <property type="match status" value="1"/>
</dbReference>
<dbReference type="InterPro" id="IPR050721">
    <property type="entry name" value="Trk_Ktr_HKT_K-transport"/>
</dbReference>
<keyword evidence="3 9" id="KW-0812">Transmembrane</keyword>
<dbReference type="KEGG" id="pbf:CFX0092_A3587"/>
<evidence type="ECO:0000313" key="13">
    <source>
        <dbReference type="Proteomes" id="UP000215027"/>
    </source>
</evidence>